<dbReference type="GO" id="GO:0016740">
    <property type="term" value="F:transferase activity"/>
    <property type="evidence" value="ECO:0007669"/>
    <property type="project" value="UniProtKB-KW"/>
</dbReference>
<keyword evidence="2" id="KW-1185">Reference proteome</keyword>
<comment type="caution">
    <text evidence="1">The sequence shown here is derived from an EMBL/GenBank/DDBJ whole genome shotgun (WGS) entry which is preliminary data.</text>
</comment>
<accession>A0A7W8DIF4</accession>
<organism evidence="1 2">
    <name type="scientific">Prosthecobacter vanneervenii</name>
    <dbReference type="NCBI Taxonomy" id="48466"/>
    <lineage>
        <taxon>Bacteria</taxon>
        <taxon>Pseudomonadati</taxon>
        <taxon>Verrucomicrobiota</taxon>
        <taxon>Verrucomicrobiia</taxon>
        <taxon>Verrucomicrobiales</taxon>
        <taxon>Verrucomicrobiaceae</taxon>
        <taxon>Prosthecobacter</taxon>
    </lineage>
</organism>
<dbReference type="EMBL" id="JACHIG010000001">
    <property type="protein sequence ID" value="MBB5030977.1"/>
    <property type="molecule type" value="Genomic_DNA"/>
</dbReference>
<dbReference type="Pfam" id="PF13692">
    <property type="entry name" value="Glyco_trans_1_4"/>
    <property type="match status" value="1"/>
</dbReference>
<proteinExistence type="predicted"/>
<dbReference type="Gene3D" id="3.40.50.2000">
    <property type="entry name" value="Glycogen Phosphorylase B"/>
    <property type="match status" value="2"/>
</dbReference>
<dbReference type="SUPFAM" id="SSF53756">
    <property type="entry name" value="UDP-Glycosyltransferase/glycogen phosphorylase"/>
    <property type="match status" value="1"/>
</dbReference>
<dbReference type="CDD" id="cd03801">
    <property type="entry name" value="GT4_PimA-like"/>
    <property type="match status" value="1"/>
</dbReference>
<dbReference type="PANTHER" id="PTHR12526">
    <property type="entry name" value="GLYCOSYLTRANSFERASE"/>
    <property type="match status" value="1"/>
</dbReference>
<dbReference type="AlphaFoldDB" id="A0A7W8DIF4"/>
<evidence type="ECO:0000313" key="2">
    <source>
        <dbReference type="Proteomes" id="UP000590740"/>
    </source>
</evidence>
<dbReference type="Proteomes" id="UP000590740">
    <property type="component" value="Unassembled WGS sequence"/>
</dbReference>
<keyword evidence="1" id="KW-0808">Transferase</keyword>
<protein>
    <submittedName>
        <fullName evidence="1">Glycosyltransferase involved in cell wall biosynthesis</fullName>
    </submittedName>
</protein>
<gene>
    <name evidence="1" type="ORF">HNQ65_000531</name>
</gene>
<evidence type="ECO:0000313" key="1">
    <source>
        <dbReference type="EMBL" id="MBB5030977.1"/>
    </source>
</evidence>
<reference evidence="1 2" key="1">
    <citation type="submission" date="2020-08" db="EMBL/GenBank/DDBJ databases">
        <title>Genomic Encyclopedia of Type Strains, Phase IV (KMG-IV): sequencing the most valuable type-strain genomes for metagenomic binning, comparative biology and taxonomic classification.</title>
        <authorList>
            <person name="Goeker M."/>
        </authorList>
    </citation>
    <scope>NUCLEOTIDE SEQUENCE [LARGE SCALE GENOMIC DNA]</scope>
    <source>
        <strain evidence="1 2">DSM 12252</strain>
    </source>
</reference>
<name>A0A7W8DIF4_9BACT</name>
<sequence length="343" mass="38580">MMKRLAGIPVKSIPLFNDFGYKVFFKLRQMIMARFPSIDIEARVHAFVLRRLRRRWPFDVVNTHLFYATRFCCETFAEDSVPIIESDHGHYAFLEAKDMPQARSIFGRLNTLVCPSSANLEFSRRFPWNDKLKRSVIPYGHERQVPARERSAQPAVITLGMVARGVVWKGWKEALAAARVVRERVKAPFRLVFVGAGPCVDEIAMSLSEEDRRWIEITGHQDEPEKWIADFDIGLLPTYLPGESLPNSIIEYLSHGVPVIATPVGGIPEMLSTPQGPAGILVEQEPDGRAGVSSLAEAMTALITQHDLRAQLSARAKMAARRYDLGSCVEAYERVMAEAVRSN</sequence>
<dbReference type="PANTHER" id="PTHR12526:SF630">
    <property type="entry name" value="GLYCOSYLTRANSFERASE"/>
    <property type="match status" value="1"/>
</dbReference>